<dbReference type="Proteomes" id="UP000596035">
    <property type="component" value="Chromosome"/>
</dbReference>
<dbReference type="HAMAP" id="MF_00984">
    <property type="entry name" value="SSB"/>
    <property type="match status" value="1"/>
</dbReference>
<evidence type="ECO:0000256" key="3">
    <source>
        <dbReference type="PIRNR" id="PIRNR002070"/>
    </source>
</evidence>
<keyword evidence="1 2" id="KW-0238">DNA-binding</keyword>
<evidence type="ECO:0000313" key="5">
    <source>
        <dbReference type="EMBL" id="ASB39604.1"/>
    </source>
</evidence>
<evidence type="ECO:0000313" key="8">
    <source>
        <dbReference type="Proteomes" id="UP000596035"/>
    </source>
</evidence>
<evidence type="ECO:0000313" key="7">
    <source>
        <dbReference type="Proteomes" id="UP000196710"/>
    </source>
</evidence>
<comment type="caution">
    <text evidence="2">Lacks conserved residue(s) required for the propagation of feature annotation.</text>
</comment>
<evidence type="ECO:0000256" key="4">
    <source>
        <dbReference type="SAM" id="MobiDB-lite"/>
    </source>
</evidence>
<dbReference type="InterPro" id="IPR012340">
    <property type="entry name" value="NA-bd_OB-fold"/>
</dbReference>
<feature type="short sequence motif" description="Important for interaction with partner proteins" evidence="2">
    <location>
        <begin position="153"/>
        <end position="158"/>
    </location>
</feature>
<dbReference type="Pfam" id="PF00436">
    <property type="entry name" value="SSB"/>
    <property type="match status" value="1"/>
</dbReference>
<dbReference type="PROSITE" id="PS50935">
    <property type="entry name" value="SSB"/>
    <property type="match status" value="1"/>
</dbReference>
<dbReference type="RefSeq" id="WP_066536149.1">
    <property type="nucleotide sequence ID" value="NZ_CAJTCQ010000002.1"/>
</dbReference>
<dbReference type="CDD" id="cd04496">
    <property type="entry name" value="SSB_OBF"/>
    <property type="match status" value="1"/>
</dbReference>
<evidence type="ECO:0000256" key="1">
    <source>
        <dbReference type="ARBA" id="ARBA00023125"/>
    </source>
</evidence>
<reference evidence="6 8" key="3">
    <citation type="submission" date="2020-11" db="EMBL/GenBank/DDBJ databases">
        <title>Closed and high quality bacterial genomes of the OMM12 community.</title>
        <authorList>
            <person name="Marbouty M."/>
            <person name="Lamy-Besnier Q."/>
            <person name="Debarbieux L."/>
            <person name="Koszul R."/>
        </authorList>
    </citation>
    <scope>NUCLEOTIDE SEQUENCE [LARGE SCALE GENOMIC DNA]</scope>
    <source>
        <strain evidence="6 8">KB18</strain>
    </source>
</reference>
<dbReference type="GO" id="GO:0009295">
    <property type="term" value="C:nucleoid"/>
    <property type="evidence" value="ECO:0007669"/>
    <property type="project" value="TreeGrafter"/>
</dbReference>
<dbReference type="AlphaFoldDB" id="A0A1Z2XMD9"/>
<dbReference type="GO" id="GO:0006281">
    <property type="term" value="P:DNA repair"/>
    <property type="evidence" value="ECO:0007669"/>
    <property type="project" value="UniProtKB-UniRule"/>
</dbReference>
<keyword evidence="2" id="KW-0233">DNA recombination</keyword>
<name>A0A1Z2XMD9_9FIRM</name>
<dbReference type="GO" id="GO:0003697">
    <property type="term" value="F:single-stranded DNA binding"/>
    <property type="evidence" value="ECO:0007669"/>
    <property type="project" value="UniProtKB-UniRule"/>
</dbReference>
<sequence length="158" mass="17161">MLNIAVIMGRLVAAPELRTTPSGVSVTSFRVAVDRSYSSRDGGERQTDFIDVVAWRGTAEFVCKYFQKGQMIAVNGRIQTRNYEDKQGNKRTAVEIVADNVNFCGSKRESGGDDSYGGSYAGSFAPPADPAPKEPAPAFSSGDSDKFEDLFVDEDLPF</sequence>
<organism evidence="6 8">
    <name type="scientific">Acutalibacter muris</name>
    <dbReference type="NCBI Taxonomy" id="1796620"/>
    <lineage>
        <taxon>Bacteria</taxon>
        <taxon>Bacillati</taxon>
        <taxon>Bacillota</taxon>
        <taxon>Clostridia</taxon>
        <taxon>Eubacteriales</taxon>
        <taxon>Acutalibacteraceae</taxon>
        <taxon>Acutalibacter</taxon>
    </lineage>
</organism>
<dbReference type="EMBL" id="CP021422">
    <property type="protein sequence ID" value="ASB39604.1"/>
    <property type="molecule type" value="Genomic_DNA"/>
</dbReference>
<reference evidence="5" key="1">
    <citation type="journal article" date="2017" name="Genome Announc.">
        <title>High-Quality Whole-Genome Sequences of the Oligo-Mouse-Microbiota Bacterial Community.</title>
        <authorList>
            <person name="Garzetti D."/>
            <person name="Brugiroux S."/>
            <person name="Bunk B."/>
            <person name="Pukall R."/>
            <person name="McCoy K.D."/>
            <person name="Macpherson A.J."/>
            <person name="Stecher B."/>
        </authorList>
    </citation>
    <scope>NUCLEOTIDE SEQUENCE</scope>
    <source>
        <strain evidence="5">KB18</strain>
    </source>
</reference>
<accession>A0A1Z2XMD9</accession>
<dbReference type="NCBIfam" id="TIGR00621">
    <property type="entry name" value="ssb"/>
    <property type="match status" value="1"/>
</dbReference>
<dbReference type="SUPFAM" id="SSF50249">
    <property type="entry name" value="Nucleic acid-binding proteins"/>
    <property type="match status" value="1"/>
</dbReference>
<feature type="compositionally biased region" description="Low complexity" evidence="4">
    <location>
        <begin position="116"/>
        <end position="126"/>
    </location>
</feature>
<evidence type="ECO:0000313" key="6">
    <source>
        <dbReference type="EMBL" id="QQR28896.1"/>
    </source>
</evidence>
<dbReference type="PIRSF" id="PIRSF002070">
    <property type="entry name" value="SSB"/>
    <property type="match status" value="1"/>
</dbReference>
<keyword evidence="2" id="KW-0227">DNA damage</keyword>
<dbReference type="InterPro" id="IPR011344">
    <property type="entry name" value="ssDNA-bd"/>
</dbReference>
<dbReference type="KEGG" id="amur:ADH66_02375"/>
<dbReference type="PANTHER" id="PTHR10302:SF27">
    <property type="entry name" value="SINGLE-STRANDED DNA-BINDING PROTEIN"/>
    <property type="match status" value="1"/>
</dbReference>
<dbReference type="GO" id="GO:0006310">
    <property type="term" value="P:DNA recombination"/>
    <property type="evidence" value="ECO:0007669"/>
    <property type="project" value="UniProtKB-UniRule"/>
</dbReference>
<dbReference type="InterPro" id="IPR000424">
    <property type="entry name" value="Primosome_PriB/ssb"/>
</dbReference>
<dbReference type="EMBL" id="CP065321">
    <property type="protein sequence ID" value="QQR28896.1"/>
    <property type="molecule type" value="Genomic_DNA"/>
</dbReference>
<keyword evidence="2" id="KW-0234">DNA repair</keyword>
<evidence type="ECO:0000256" key="2">
    <source>
        <dbReference type="HAMAP-Rule" id="MF_00984"/>
    </source>
</evidence>
<dbReference type="PANTHER" id="PTHR10302">
    <property type="entry name" value="SINGLE-STRANDED DNA-BINDING PROTEIN"/>
    <property type="match status" value="1"/>
</dbReference>
<keyword evidence="2" id="KW-0235">DNA replication</keyword>
<dbReference type="GO" id="GO:0006260">
    <property type="term" value="P:DNA replication"/>
    <property type="evidence" value="ECO:0007669"/>
    <property type="project" value="UniProtKB-UniRule"/>
</dbReference>
<comment type="subunit">
    <text evidence="2">Homotetramer.</text>
</comment>
<proteinExistence type="inferred from homology"/>
<comment type="function">
    <text evidence="2">Plays an important role in DNA replication, recombination and repair. Binds to ssDNA and to an array of partner proteins to recruit them to their sites of action during DNA metabolism.</text>
</comment>
<reference evidence="7" key="2">
    <citation type="submission" date="2017-05" db="EMBL/GenBank/DDBJ databases">
        <title>Improved OligoMM genomes.</title>
        <authorList>
            <person name="Garzetti D."/>
        </authorList>
    </citation>
    <scope>NUCLEOTIDE SEQUENCE [LARGE SCALE GENOMIC DNA]</scope>
    <source>
        <strain evidence="7">KB18</strain>
    </source>
</reference>
<keyword evidence="7" id="KW-1185">Reference proteome</keyword>
<dbReference type="Gene3D" id="2.40.50.140">
    <property type="entry name" value="Nucleic acid-binding proteins"/>
    <property type="match status" value="1"/>
</dbReference>
<feature type="region of interest" description="Disordered" evidence="4">
    <location>
        <begin position="105"/>
        <end position="145"/>
    </location>
</feature>
<gene>
    <name evidence="5" type="ORF">ADH66_02375</name>
    <name evidence="6" type="ORF">I5Q82_12415</name>
</gene>
<dbReference type="Proteomes" id="UP000196710">
    <property type="component" value="Chromosome"/>
</dbReference>
<protein>
    <recommendedName>
        <fullName evidence="2 3">Single-stranded DNA-binding protein</fullName>
        <shortName evidence="2">SSB</shortName>
    </recommendedName>
</protein>